<dbReference type="PANTHER" id="PTHR21860:SF2">
    <property type="entry name" value="GENERAL TRANSCRIPTION FACTOR 3C POLYPEPTIDE 6"/>
    <property type="match status" value="1"/>
</dbReference>
<dbReference type="InterPro" id="IPR019481">
    <property type="entry name" value="TFIIIC_triple_barrel"/>
</dbReference>
<accession>A0A023GFA1</accession>
<reference evidence="3" key="1">
    <citation type="submission" date="2014-03" db="EMBL/GenBank/DDBJ databases">
        <title>The sialotranscriptome of Amblyomma triste, Amblyomma parvum and Amblyomma cajennense ticks, uncovered by 454-based RNA-seq.</title>
        <authorList>
            <person name="Garcia G.R."/>
            <person name="Gardinassi L.G."/>
            <person name="Ribeiro J.M."/>
            <person name="Anatriello E."/>
            <person name="Ferreira B.R."/>
            <person name="Moreira H.N."/>
            <person name="Mafra C."/>
            <person name="Olegario M.M."/>
            <person name="Szabo P.J."/>
            <person name="Miranda-Santos I.K."/>
            <person name="Maruyama S.R."/>
        </authorList>
    </citation>
    <scope>NUCLEOTIDE SEQUENCE</scope>
    <source>
        <strain evidence="3">Mato Grasso do Sul</strain>
        <tissue evidence="3">Salivary glands</tissue>
    </source>
</reference>
<evidence type="ECO:0000256" key="1">
    <source>
        <dbReference type="SAM" id="MobiDB-lite"/>
    </source>
</evidence>
<dbReference type="GO" id="GO:0000127">
    <property type="term" value="C:transcription factor TFIIIC complex"/>
    <property type="evidence" value="ECO:0007669"/>
    <property type="project" value="TreeGrafter"/>
</dbReference>
<evidence type="ECO:0000313" key="3">
    <source>
        <dbReference type="EMBL" id="JAC32572.1"/>
    </source>
</evidence>
<dbReference type="EMBL" id="GBBM01002846">
    <property type="protein sequence ID" value="JAC32572.1"/>
    <property type="molecule type" value="mRNA"/>
</dbReference>
<dbReference type="FunFam" id="2.60.40.4370:FF:000003">
    <property type="entry name" value="General transcription factor 3C polypeptide, putative"/>
    <property type="match status" value="1"/>
</dbReference>
<dbReference type="PANTHER" id="PTHR21860">
    <property type="entry name" value="TRANSCRIPTION INITIATION FACTOR IIIC TFIIIC , POLYPEPTIDE 6-RELATED"/>
    <property type="match status" value="1"/>
</dbReference>
<dbReference type="Pfam" id="PF10419">
    <property type="entry name" value="TFIIIC_sub6"/>
    <property type="match status" value="1"/>
</dbReference>
<evidence type="ECO:0000259" key="2">
    <source>
        <dbReference type="Pfam" id="PF10419"/>
    </source>
</evidence>
<feature type="domain" description="Transcription factor TFIIIC triple barrel" evidence="2">
    <location>
        <begin position="6"/>
        <end position="109"/>
    </location>
</feature>
<organism evidence="3">
    <name type="scientific">Amblyomma triste</name>
    <name type="common">Neotropical tick</name>
    <dbReference type="NCBI Taxonomy" id="251400"/>
    <lineage>
        <taxon>Eukaryota</taxon>
        <taxon>Metazoa</taxon>
        <taxon>Ecdysozoa</taxon>
        <taxon>Arthropoda</taxon>
        <taxon>Chelicerata</taxon>
        <taxon>Arachnida</taxon>
        <taxon>Acari</taxon>
        <taxon>Parasitiformes</taxon>
        <taxon>Ixodida</taxon>
        <taxon>Ixodoidea</taxon>
        <taxon>Ixodidae</taxon>
        <taxon>Amblyomminae</taxon>
        <taxon>Amblyomma</taxon>
    </lineage>
</organism>
<protein>
    <submittedName>
        <fullName evidence="3">Proteinral transcription factor</fullName>
    </submittedName>
</protein>
<dbReference type="AlphaFoldDB" id="A0A023GFA1"/>
<name>A0A023GFA1_AMBTT</name>
<sequence length="167" mass="18018">MAEKEDDEVYVVVELTGVIDSQVMELAGKECTILGIDTPQPVLKLGSYLFTGEYKDTIGTCVLFEECEAETNDEAGRTSCVARARGPKNKQLKYLGKTEKRLDMKTSFLREKAAVRAAELLQSADASAQGSSASFLQEKAVAEAAESLQPTDAPTPDSLMEMAVDDG</sequence>
<dbReference type="Gene3D" id="2.60.40.4370">
    <property type="match status" value="1"/>
</dbReference>
<dbReference type="GO" id="GO:0006383">
    <property type="term" value="P:transcription by RNA polymerase III"/>
    <property type="evidence" value="ECO:0007669"/>
    <property type="project" value="InterPro"/>
</dbReference>
<feature type="region of interest" description="Disordered" evidence="1">
    <location>
        <begin position="143"/>
        <end position="167"/>
    </location>
</feature>
<dbReference type="InterPro" id="IPR042771">
    <property type="entry name" value="GTF3C6-like"/>
</dbReference>
<proteinExistence type="evidence at transcript level"/>